<dbReference type="GO" id="GO:0016020">
    <property type="term" value="C:membrane"/>
    <property type="evidence" value="ECO:0007669"/>
    <property type="project" value="InterPro"/>
</dbReference>
<dbReference type="PROSITE" id="PS00198">
    <property type="entry name" value="4FE4S_FER_1"/>
    <property type="match status" value="1"/>
</dbReference>
<sequence>MEQGFLFDPNRCTGCQACELACTIENELPWGASWRKVSTLDQVHLSLACNHCGDAPCMEQCPALAITRNDATAAVLIHEDRCIGCGYCSWVCPYDAPVYNDAAGVMSKCTSCDHRLVEELDPACVTACPTGCLTWGGLDSEGYVEEIQGFPQQGIDPAVRFRPLRDDRTVPEMRSWPGEDELLASWVQSAPDTRTPRQNRRPITPGSEWPLLVFTLGFAGLLAVHARLVVEGGVRFTIPFLAAGVLAMGLSSLHLGRKLRSWRAVLNFRRSWLSREIVFYSAFIFLAAIWHLAWPGSPALGWATLLAGLLGLYSVDRVYDTRSRRPAAGPDSASILFTGGLFIALALGQPVPAIGILLMKLILYFRNKKPGFFRPVLSILGILAWAMGAGTLAGAGIVLVITAEILDRVVFYRNLAFIHPGA</sequence>
<keyword evidence="5" id="KW-0472">Membrane</keyword>
<dbReference type="InterPro" id="IPR017900">
    <property type="entry name" value="4Fe4S_Fe_S_CS"/>
</dbReference>
<evidence type="ECO:0000256" key="1">
    <source>
        <dbReference type="ARBA" id="ARBA00022485"/>
    </source>
</evidence>
<dbReference type="EMBL" id="JACXWD010000030">
    <property type="protein sequence ID" value="MBD3868408.1"/>
    <property type="molecule type" value="Genomic_DNA"/>
</dbReference>
<keyword evidence="1" id="KW-0004">4Fe-4S</keyword>
<dbReference type="Pfam" id="PF13247">
    <property type="entry name" value="Fer4_11"/>
    <property type="match status" value="1"/>
</dbReference>
<dbReference type="PROSITE" id="PS51379">
    <property type="entry name" value="4FE4S_FER_2"/>
    <property type="match status" value="3"/>
</dbReference>
<accession>A0A8J6Y127</accession>
<feature type="domain" description="4Fe-4S ferredoxin-type" evidence="6">
    <location>
        <begin position="73"/>
        <end position="102"/>
    </location>
</feature>
<protein>
    <submittedName>
        <fullName evidence="7">4Fe-4S binding protein</fullName>
    </submittedName>
</protein>
<dbReference type="InterPro" id="IPR017896">
    <property type="entry name" value="4Fe4S_Fe-S-bd"/>
</dbReference>
<organism evidence="7 8">
    <name type="scientific">Candidatus Polarisedimenticola svalbardensis</name>
    <dbReference type="NCBI Taxonomy" id="2886004"/>
    <lineage>
        <taxon>Bacteria</taxon>
        <taxon>Pseudomonadati</taxon>
        <taxon>Acidobacteriota</taxon>
        <taxon>Candidatus Polarisedimenticolia</taxon>
        <taxon>Candidatus Polarisedimenticolales</taxon>
        <taxon>Candidatus Polarisedimenticolaceae</taxon>
        <taxon>Candidatus Polarisedimenticola</taxon>
    </lineage>
</organism>
<dbReference type="Proteomes" id="UP000648239">
    <property type="component" value="Unassembled WGS sequence"/>
</dbReference>
<dbReference type="InterPro" id="IPR007059">
    <property type="entry name" value="DmsC"/>
</dbReference>
<dbReference type="AlphaFoldDB" id="A0A8J6Y127"/>
<evidence type="ECO:0000256" key="5">
    <source>
        <dbReference type="SAM" id="Phobius"/>
    </source>
</evidence>
<feature type="transmembrane region" description="Helical" evidence="5">
    <location>
        <begin position="299"/>
        <end position="315"/>
    </location>
</feature>
<feature type="transmembrane region" description="Helical" evidence="5">
    <location>
        <begin position="209"/>
        <end position="230"/>
    </location>
</feature>
<feature type="domain" description="4Fe-4S ferredoxin-type" evidence="6">
    <location>
        <begin position="3"/>
        <end position="33"/>
    </location>
</feature>
<dbReference type="PANTHER" id="PTHR43177:SF3">
    <property type="entry name" value="PROTEIN NRFC HOMOLOG"/>
    <property type="match status" value="1"/>
</dbReference>
<feature type="domain" description="4Fe-4S ferredoxin-type" evidence="6">
    <location>
        <begin position="39"/>
        <end position="71"/>
    </location>
</feature>
<evidence type="ECO:0000256" key="3">
    <source>
        <dbReference type="ARBA" id="ARBA00023004"/>
    </source>
</evidence>
<evidence type="ECO:0000256" key="2">
    <source>
        <dbReference type="ARBA" id="ARBA00022723"/>
    </source>
</evidence>
<feature type="transmembrane region" description="Helical" evidence="5">
    <location>
        <begin position="335"/>
        <end position="359"/>
    </location>
</feature>
<name>A0A8J6Y127_9BACT</name>
<keyword evidence="5" id="KW-0812">Transmembrane</keyword>
<dbReference type="GO" id="GO:0046872">
    <property type="term" value="F:metal ion binding"/>
    <property type="evidence" value="ECO:0007669"/>
    <property type="project" value="UniProtKB-KW"/>
</dbReference>
<feature type="transmembrane region" description="Helical" evidence="5">
    <location>
        <begin position="277"/>
        <end position="293"/>
    </location>
</feature>
<dbReference type="InterPro" id="IPR050954">
    <property type="entry name" value="ET_IronSulfur_Cluster-Binding"/>
</dbReference>
<feature type="transmembrane region" description="Helical" evidence="5">
    <location>
        <begin position="236"/>
        <end position="256"/>
    </location>
</feature>
<keyword evidence="4" id="KW-0411">Iron-sulfur</keyword>
<dbReference type="GO" id="GO:0019645">
    <property type="term" value="P:anaerobic electron transport chain"/>
    <property type="evidence" value="ECO:0007669"/>
    <property type="project" value="InterPro"/>
</dbReference>
<dbReference type="Gene3D" id="3.30.70.20">
    <property type="match status" value="2"/>
</dbReference>
<dbReference type="CDD" id="cd16371">
    <property type="entry name" value="DMSOR_beta_like"/>
    <property type="match status" value="1"/>
</dbReference>
<evidence type="ECO:0000313" key="7">
    <source>
        <dbReference type="EMBL" id="MBD3868408.1"/>
    </source>
</evidence>
<dbReference type="Pfam" id="PF04976">
    <property type="entry name" value="DmsC"/>
    <property type="match status" value="1"/>
</dbReference>
<dbReference type="SUPFAM" id="SSF54862">
    <property type="entry name" value="4Fe-4S ferredoxins"/>
    <property type="match status" value="1"/>
</dbReference>
<dbReference type="PANTHER" id="PTHR43177">
    <property type="entry name" value="PROTEIN NRFC"/>
    <property type="match status" value="1"/>
</dbReference>
<reference evidence="7 8" key="1">
    <citation type="submission" date="2020-08" db="EMBL/GenBank/DDBJ databases">
        <title>Acidobacteriota in marine sediments use diverse sulfur dissimilation pathways.</title>
        <authorList>
            <person name="Wasmund K."/>
        </authorList>
    </citation>
    <scope>NUCLEOTIDE SEQUENCE [LARGE SCALE GENOMIC DNA]</scope>
    <source>
        <strain evidence="7">MAG AM4</strain>
    </source>
</reference>
<evidence type="ECO:0000313" key="8">
    <source>
        <dbReference type="Proteomes" id="UP000648239"/>
    </source>
</evidence>
<dbReference type="GO" id="GO:0051539">
    <property type="term" value="F:4 iron, 4 sulfur cluster binding"/>
    <property type="evidence" value="ECO:0007669"/>
    <property type="project" value="UniProtKB-KW"/>
</dbReference>
<keyword evidence="5" id="KW-1133">Transmembrane helix</keyword>
<feature type="transmembrane region" description="Helical" evidence="5">
    <location>
        <begin position="379"/>
        <end position="403"/>
    </location>
</feature>
<keyword evidence="3" id="KW-0408">Iron</keyword>
<proteinExistence type="predicted"/>
<keyword evidence="2" id="KW-0479">Metal-binding</keyword>
<comment type="caution">
    <text evidence="7">The sequence shown here is derived from an EMBL/GenBank/DDBJ whole genome shotgun (WGS) entry which is preliminary data.</text>
</comment>
<gene>
    <name evidence="7" type="ORF">IFK94_09810</name>
</gene>
<evidence type="ECO:0000256" key="4">
    <source>
        <dbReference type="ARBA" id="ARBA00023014"/>
    </source>
</evidence>
<evidence type="ECO:0000259" key="6">
    <source>
        <dbReference type="PROSITE" id="PS51379"/>
    </source>
</evidence>